<name>A0A0W7X7C4_9ACTN</name>
<dbReference type="RefSeq" id="WP_058846980.1">
    <property type="nucleotide sequence ID" value="NZ_LOCL01000029.1"/>
</dbReference>
<dbReference type="AlphaFoldDB" id="A0A0W7X7C4"/>
<accession>A0A0W7X7C4</accession>
<keyword evidence="2" id="KW-1185">Reference proteome</keyword>
<reference evidence="1 2" key="1">
    <citation type="submission" date="2015-12" db="EMBL/GenBank/DDBJ databases">
        <title>Draft genome sequence of Streptomyces silvensis ATCC 53525, a producer of novel hormone antagonists.</title>
        <authorList>
            <person name="Johnston C.W."/>
            <person name="Li Y."/>
            <person name="Magarvey N.A."/>
        </authorList>
    </citation>
    <scope>NUCLEOTIDE SEQUENCE [LARGE SCALE GENOMIC DNA]</scope>
    <source>
        <strain evidence="1 2">ATCC 53525</strain>
    </source>
</reference>
<proteinExistence type="predicted"/>
<sequence>MIYNLSDGTRVRTRHIGDDAETVEFERYRLTPERKTLSLTYLNGPEAGLYIRCLTALDALRYVAEYGTDPSRIVPHSRPTP</sequence>
<dbReference type="Proteomes" id="UP000054804">
    <property type="component" value="Unassembled WGS sequence"/>
</dbReference>
<gene>
    <name evidence="1" type="ORF">AT728_07235</name>
</gene>
<dbReference type="STRING" id="1765722.AT728_07235"/>
<protein>
    <submittedName>
        <fullName evidence="1">Uncharacterized protein</fullName>
    </submittedName>
</protein>
<dbReference type="EMBL" id="LOCL01000029">
    <property type="protein sequence ID" value="KUF18821.1"/>
    <property type="molecule type" value="Genomic_DNA"/>
</dbReference>
<evidence type="ECO:0000313" key="1">
    <source>
        <dbReference type="EMBL" id="KUF18821.1"/>
    </source>
</evidence>
<evidence type="ECO:0000313" key="2">
    <source>
        <dbReference type="Proteomes" id="UP000054804"/>
    </source>
</evidence>
<organism evidence="1 2">
    <name type="scientific">Streptomyces silvensis</name>
    <dbReference type="NCBI Taxonomy" id="1765722"/>
    <lineage>
        <taxon>Bacteria</taxon>
        <taxon>Bacillati</taxon>
        <taxon>Actinomycetota</taxon>
        <taxon>Actinomycetes</taxon>
        <taxon>Kitasatosporales</taxon>
        <taxon>Streptomycetaceae</taxon>
        <taxon>Streptomyces</taxon>
    </lineage>
</organism>
<comment type="caution">
    <text evidence="1">The sequence shown here is derived from an EMBL/GenBank/DDBJ whole genome shotgun (WGS) entry which is preliminary data.</text>
</comment>